<dbReference type="Pfam" id="PF00092">
    <property type="entry name" value="VWA"/>
    <property type="match status" value="1"/>
</dbReference>
<proteinExistence type="predicted"/>
<dbReference type="Pfam" id="PF14624">
    <property type="entry name" value="Vwaint"/>
    <property type="match status" value="1"/>
</dbReference>
<dbReference type="InterPro" id="IPR036465">
    <property type="entry name" value="vWFA_dom_sf"/>
</dbReference>
<dbReference type="SUPFAM" id="SSF53300">
    <property type="entry name" value="vWA-like"/>
    <property type="match status" value="1"/>
</dbReference>
<evidence type="ECO:0000313" key="4">
    <source>
        <dbReference type="EnsemblPlants" id="TraesCS4D02G351600.1"/>
    </source>
</evidence>
<evidence type="ECO:0000259" key="3">
    <source>
        <dbReference type="PROSITE" id="PS50089"/>
    </source>
</evidence>
<dbReference type="AlphaFoldDB" id="A0A3B6JQ74"/>
<dbReference type="InterPro" id="IPR001841">
    <property type="entry name" value="Znf_RING"/>
</dbReference>
<dbReference type="SUPFAM" id="SSF57850">
    <property type="entry name" value="RING/U-box"/>
    <property type="match status" value="1"/>
</dbReference>
<reference evidence="4" key="1">
    <citation type="submission" date="2018-08" db="EMBL/GenBank/DDBJ databases">
        <authorList>
            <person name="Rossello M."/>
        </authorList>
    </citation>
    <scope>NUCLEOTIDE SEQUENCE [LARGE SCALE GENOMIC DNA]</scope>
    <source>
        <strain evidence="4">cv. Chinese Spring</strain>
    </source>
</reference>
<dbReference type="STRING" id="4565.A0A3B6JQ74"/>
<dbReference type="PROSITE" id="PS50089">
    <property type="entry name" value="ZF_RING_2"/>
    <property type="match status" value="1"/>
</dbReference>
<reference evidence="4" key="2">
    <citation type="submission" date="2018-10" db="UniProtKB">
        <authorList>
            <consortium name="EnsemblPlants"/>
        </authorList>
    </citation>
    <scope>IDENTIFICATION</scope>
</reference>
<keyword evidence="1" id="KW-0862">Zinc</keyword>
<dbReference type="InterPro" id="IPR051266">
    <property type="entry name" value="CLCR"/>
</dbReference>
<evidence type="ECO:0000313" key="5">
    <source>
        <dbReference type="Proteomes" id="UP000019116"/>
    </source>
</evidence>
<evidence type="ECO:0000256" key="2">
    <source>
        <dbReference type="SAM" id="MobiDB-lite"/>
    </source>
</evidence>
<dbReference type="Proteomes" id="UP000019116">
    <property type="component" value="Chromosome 4D"/>
</dbReference>
<evidence type="ECO:0000256" key="1">
    <source>
        <dbReference type="PROSITE-ProRule" id="PRU00175"/>
    </source>
</evidence>
<dbReference type="Gramene" id="TraesCS4D02G351600.1">
    <property type="protein sequence ID" value="TraesCS4D02G351600.1"/>
    <property type="gene ID" value="TraesCS4D02G351600"/>
</dbReference>
<dbReference type="InterPro" id="IPR032838">
    <property type="entry name" value="Vwaint_dom"/>
</dbReference>
<dbReference type="PANTHER" id="PTHR10579">
    <property type="entry name" value="CALCIUM-ACTIVATED CHLORIDE CHANNEL REGULATOR"/>
    <property type="match status" value="1"/>
</dbReference>
<dbReference type="PANTHER" id="PTHR10579:SF161">
    <property type="entry name" value="VWFA DOMAIN-CONTAINING PROTEIN"/>
    <property type="match status" value="1"/>
</dbReference>
<dbReference type="Gramene" id="TraesCS4D03G0814200.1">
    <property type="protein sequence ID" value="TraesCS4D03G0814200.1.CDS"/>
    <property type="gene ID" value="TraesCS4D03G0814200"/>
</dbReference>
<dbReference type="OrthoDB" id="299997at2759"/>
<organism evidence="4">
    <name type="scientific">Triticum aestivum</name>
    <name type="common">Wheat</name>
    <dbReference type="NCBI Taxonomy" id="4565"/>
    <lineage>
        <taxon>Eukaryota</taxon>
        <taxon>Viridiplantae</taxon>
        <taxon>Streptophyta</taxon>
        <taxon>Embryophyta</taxon>
        <taxon>Tracheophyta</taxon>
        <taxon>Spermatophyta</taxon>
        <taxon>Magnoliopsida</taxon>
        <taxon>Liliopsida</taxon>
        <taxon>Poales</taxon>
        <taxon>Poaceae</taxon>
        <taxon>BOP clade</taxon>
        <taxon>Pooideae</taxon>
        <taxon>Triticodae</taxon>
        <taxon>Triticeae</taxon>
        <taxon>Triticinae</taxon>
        <taxon>Triticum</taxon>
    </lineage>
</organism>
<accession>A0A3B6JQ74</accession>
<feature type="region of interest" description="Disordered" evidence="2">
    <location>
        <begin position="540"/>
        <end position="567"/>
    </location>
</feature>
<keyword evidence="5" id="KW-1185">Reference proteome</keyword>
<dbReference type="SMR" id="A0A3B6JQ74"/>
<feature type="domain" description="RING-type" evidence="3">
    <location>
        <begin position="8"/>
        <end position="45"/>
    </location>
</feature>
<dbReference type="Gene3D" id="3.40.50.410">
    <property type="entry name" value="von Willebrand factor, type A domain"/>
    <property type="match status" value="1"/>
</dbReference>
<dbReference type="GO" id="GO:0008270">
    <property type="term" value="F:zinc ion binding"/>
    <property type="evidence" value="ECO:0007669"/>
    <property type="project" value="UniProtKB-KW"/>
</dbReference>
<keyword evidence="1" id="KW-0479">Metal-binding</keyword>
<keyword evidence="1" id="KW-0863">Zinc-finger</keyword>
<dbReference type="EnsemblPlants" id="TraesCS4D02G351600.1">
    <property type="protein sequence ID" value="TraesCS4D02G351600.1"/>
    <property type="gene ID" value="TraesCS4D02G351600"/>
</dbReference>
<dbReference type="OMA" id="VSGAHSC"/>
<sequence length="567" mass="59296">MASAGQRCAGCYGGIGRSEAAFSSECAHTFHPLCVSGAHSCPSCSAPMPMWTSPFVDQPSPAVYDDDEPLEPLAAPLDDDAANGGGRLVLDAHCEHPAVARGEPHDSFVVLVHAKAPGAATAAAAEQARTPLDLVTVLDVSGSMTDLKIALAGKVKAKDAVQLLMADGGTNILKGLTEAAKVLDGRRHKNAVASVILLSDGQDTYNLGGGGYGYGSVSYSKNYRALVPGSLLSSAGHRSTPIHTFGFGGDHDSSAMHTIAEETGGTFSFIEDETVVQDSFAQCIGGLLSVVVQEALITVKCVHPVRVRAVKSGRYDSSIDAYARSASVDVGELYADEERRFLLLVDVPKAGEADEVTQIMKVTCTYRDTATGQVVDVAGEDVAVQRPVEVAKDQQPSMEVAREKFRVEATEDIAAARAAAERGEYTEAARILDRRQEALLPALADDARCKALVEELRELSTRVASRREYEKSGRACILTGYSSHAQQRAASACVAGAGGGYRCPPPPGGAGGMGMGGAASVFGFGAAGAYATPAMQMMVGASRQVREQQQQQQPSTLKRKSGSDGGN</sequence>
<protein>
    <recommendedName>
        <fullName evidence="3">RING-type domain-containing protein</fullName>
    </recommendedName>
</protein>
<name>A0A3B6JQ74_WHEAT</name>
<dbReference type="InterPro" id="IPR002035">
    <property type="entry name" value="VWF_A"/>
</dbReference>